<dbReference type="AlphaFoldDB" id="A0A0E9NPT8"/>
<comment type="caution">
    <text evidence="3">The sequence shown here is derived from an EMBL/GenBank/DDBJ whole genome shotgun (WGS) entry which is preliminary data.</text>
</comment>
<proteinExistence type="predicted"/>
<feature type="compositionally biased region" description="Acidic residues" evidence="1">
    <location>
        <begin position="92"/>
        <end position="104"/>
    </location>
</feature>
<dbReference type="Gene3D" id="3.40.630.30">
    <property type="match status" value="1"/>
</dbReference>
<keyword evidence="4" id="KW-1185">Reference proteome</keyword>
<dbReference type="SUPFAM" id="SSF55729">
    <property type="entry name" value="Acyl-CoA N-acyltransferases (Nat)"/>
    <property type="match status" value="1"/>
</dbReference>
<dbReference type="InterPro" id="IPR016181">
    <property type="entry name" value="Acyl_CoA_acyltransferase"/>
</dbReference>
<evidence type="ECO:0000259" key="2">
    <source>
        <dbReference type="PROSITE" id="PS51186"/>
    </source>
</evidence>
<evidence type="ECO:0000313" key="4">
    <source>
        <dbReference type="Proteomes" id="UP000033140"/>
    </source>
</evidence>
<accession>A0A0E9NPT8</accession>
<dbReference type="EMBL" id="BACD03000046">
    <property type="protein sequence ID" value="GAO51430.1"/>
    <property type="molecule type" value="Genomic_DNA"/>
</dbReference>
<evidence type="ECO:0000256" key="1">
    <source>
        <dbReference type="SAM" id="MobiDB-lite"/>
    </source>
</evidence>
<feature type="region of interest" description="Disordered" evidence="1">
    <location>
        <begin position="61"/>
        <end position="151"/>
    </location>
</feature>
<reference evidence="3 4" key="3">
    <citation type="journal article" date="2015" name="Genome Announc.">
        <title>Draft Genome Sequence of the Archiascomycetous Yeast Saitoella complicata.</title>
        <authorList>
            <person name="Yamauchi K."/>
            <person name="Kondo S."/>
            <person name="Hamamoto M."/>
            <person name="Takahashi Y."/>
            <person name="Ogura Y."/>
            <person name="Hayashi T."/>
            <person name="Nishida H."/>
        </authorList>
    </citation>
    <scope>NUCLEOTIDE SEQUENCE [LARGE SCALE GENOMIC DNA]</scope>
    <source>
        <strain evidence="3 4">NRRL Y-17804</strain>
    </source>
</reference>
<dbReference type="PROSITE" id="PS51186">
    <property type="entry name" value="GNAT"/>
    <property type="match status" value="1"/>
</dbReference>
<feature type="domain" description="N-acetyltransferase" evidence="2">
    <location>
        <begin position="310"/>
        <end position="443"/>
    </location>
</feature>
<dbReference type="Pfam" id="PF00583">
    <property type="entry name" value="Acetyltransf_1"/>
    <property type="match status" value="1"/>
</dbReference>
<dbReference type="CDD" id="cd04301">
    <property type="entry name" value="NAT_SF"/>
    <property type="match status" value="1"/>
</dbReference>
<evidence type="ECO:0000313" key="3">
    <source>
        <dbReference type="EMBL" id="GAO51430.1"/>
    </source>
</evidence>
<reference evidence="3 4" key="1">
    <citation type="journal article" date="2011" name="J. Gen. Appl. Microbiol.">
        <title>Draft genome sequencing of the enigmatic yeast Saitoella complicata.</title>
        <authorList>
            <person name="Nishida H."/>
            <person name="Hamamoto M."/>
            <person name="Sugiyama J."/>
        </authorList>
    </citation>
    <scope>NUCLEOTIDE SEQUENCE [LARGE SCALE GENOMIC DNA]</scope>
    <source>
        <strain evidence="3 4">NRRL Y-17804</strain>
    </source>
</reference>
<reference evidence="3 4" key="2">
    <citation type="journal article" date="2014" name="J. Gen. Appl. Microbiol.">
        <title>The early diverging ascomycetous budding yeast Saitoella complicata has three histone deacetylases belonging to the Clr6, Hos2, and Rpd3 lineages.</title>
        <authorList>
            <person name="Nishida H."/>
            <person name="Matsumoto T."/>
            <person name="Kondo S."/>
            <person name="Hamamoto M."/>
            <person name="Yoshikawa H."/>
        </authorList>
    </citation>
    <scope>NUCLEOTIDE SEQUENCE [LARGE SCALE GENOMIC DNA]</scope>
    <source>
        <strain evidence="3 4">NRRL Y-17804</strain>
    </source>
</reference>
<dbReference type="InterPro" id="IPR000182">
    <property type="entry name" value="GNAT_dom"/>
</dbReference>
<gene>
    <name evidence="3" type="ORF">G7K_5531-t1</name>
</gene>
<sequence length="474" mass="53607">MDQASSGVSTPIKKSKSDLKPLKALRKFLRKCRVSPENQIDFEEVLNVVLEPTYFEHQALAVNPGSSPPQLPLDDEIGDGFHPSPAPHILEAPEDDEVSEYDEQSESRRKRQRIAQNVKTYDDLDSDSGSEFESGTRHKNRTQTPGLSKRRRRTALNEAGIQSLVDLVSWKEQERSPAMRRLRRKILLRKRKASLPNPTPPFSIETILRRMFRAQPFISPFDLPAAVRETFESGVHPTPHSQERIDECHAITRTPYENSFLSRLHGISRPRGSLILRDTTSTPPQLFHLQELLLRTNPTPSVPIPPPSPIDYLPFSRAHLSQANALLQSLFWPGIELTDYLSLDSGIGVVALYRSLLVGCAFATPEGYISYVGTRPNWDRAGIGKFMVWYLVERLGKEVGVDVTLHVRADNPAMVMYQRFGFKPEAFIVDFYDKFVEEGSDVSNNKSKIFDHAQERTIPPILVFFAAIIVVLTV</sequence>
<dbReference type="STRING" id="698492.A0A0E9NPT8"/>
<dbReference type="GO" id="GO:0016747">
    <property type="term" value="F:acyltransferase activity, transferring groups other than amino-acyl groups"/>
    <property type="evidence" value="ECO:0007669"/>
    <property type="project" value="InterPro"/>
</dbReference>
<protein>
    <recommendedName>
        <fullName evidence="2">N-acetyltransferase domain-containing protein</fullName>
    </recommendedName>
</protein>
<organism evidence="3 4">
    <name type="scientific">Saitoella complicata (strain BCRC 22490 / CBS 7301 / JCM 7358 / NBRC 10748 / NRRL Y-17804)</name>
    <dbReference type="NCBI Taxonomy" id="698492"/>
    <lineage>
        <taxon>Eukaryota</taxon>
        <taxon>Fungi</taxon>
        <taxon>Dikarya</taxon>
        <taxon>Ascomycota</taxon>
        <taxon>Taphrinomycotina</taxon>
        <taxon>Taphrinomycotina incertae sedis</taxon>
        <taxon>Saitoella</taxon>
    </lineage>
</organism>
<name>A0A0E9NPT8_SAICN</name>
<dbReference type="Proteomes" id="UP000033140">
    <property type="component" value="Unassembled WGS sequence"/>
</dbReference>